<proteinExistence type="predicted"/>
<name>A0A7J2U3T1_9CREN</name>
<sequence length="407" mass="47450">MTYGRRNLRLEFSGGGGAKPLYLNTVEHRELVEEVIRFYRACEGKRQGDIDWEELRIIVGDDRLYKAFRKVMAHFYRASQPRKPPADLKLLRLKIFQFVNTRFGGYVPQEKRKEALEEIEKELKLGVDIDEVLWSDDVNELVLNRVAEPSVEGVVKVFNFETIDTVCVNSSKLVLEVGRSEKVLSSIVRAVGMFSKLYGLVYDMRYSGGVLRISVEGPRSLFRRPTAYGSRLSLLILKLLDLLYTARYWRVKALMHVGKRVIEVELLSHRLKPLIGIGKHVEVKQVFDSSIEEYIFRVLKSMGVDIRREEEPIALGQLVYLPDFKIYRNGKVFYVEVAGYWRKEYAEKKAYKLYEISKLLNNLIVIVDKKLEPFFKKLRIPILYYTLVYGKPVLPYRKILDIMDSKE</sequence>
<accession>A0A7J2U3T1</accession>
<gene>
    <name evidence="2" type="primary">cas5</name>
    <name evidence="2" type="ORF">ENO26_06705</name>
</gene>
<keyword evidence="1" id="KW-0051">Antiviral defense</keyword>
<dbReference type="Pfam" id="PF05626">
    <property type="entry name" value="DUF790"/>
    <property type="match status" value="1"/>
</dbReference>
<comment type="caution">
    <text evidence="2">The sequence shown here is derived from an EMBL/GenBank/DDBJ whole genome shotgun (WGS) entry which is preliminary data.</text>
</comment>
<evidence type="ECO:0000313" key="2">
    <source>
        <dbReference type="EMBL" id="HEM67239.1"/>
    </source>
</evidence>
<dbReference type="NCBIfam" id="TIGR02593">
    <property type="entry name" value="CRISPR_cas5"/>
    <property type="match status" value="1"/>
</dbReference>
<organism evidence="2">
    <name type="scientific">Ignisphaera aggregans</name>
    <dbReference type="NCBI Taxonomy" id="334771"/>
    <lineage>
        <taxon>Archaea</taxon>
        <taxon>Thermoproteota</taxon>
        <taxon>Thermoprotei</taxon>
        <taxon>Desulfurococcales</taxon>
        <taxon>Desulfurococcaceae</taxon>
        <taxon>Ignisphaera</taxon>
    </lineage>
</organism>
<protein>
    <submittedName>
        <fullName evidence="2">CRISPR-associated protein Cas5</fullName>
    </submittedName>
</protein>
<dbReference type="PANTHER" id="PTHR39640:SF1">
    <property type="entry name" value="DUF790 FAMILY PROTEIN"/>
    <property type="match status" value="1"/>
</dbReference>
<dbReference type="Gene3D" id="3.40.91.30">
    <property type="match status" value="1"/>
</dbReference>
<dbReference type="InterPro" id="IPR013422">
    <property type="entry name" value="CRISPR-assoc_prot_Cas5_N"/>
</dbReference>
<dbReference type="PANTHER" id="PTHR39640">
    <property type="entry name" value="VNG6129C"/>
    <property type="match status" value="1"/>
</dbReference>
<dbReference type="EMBL" id="DSEU01000045">
    <property type="protein sequence ID" value="HEM67239.1"/>
    <property type="molecule type" value="Genomic_DNA"/>
</dbReference>
<evidence type="ECO:0000256" key="1">
    <source>
        <dbReference type="ARBA" id="ARBA00023118"/>
    </source>
</evidence>
<dbReference type="GO" id="GO:0051607">
    <property type="term" value="P:defense response to virus"/>
    <property type="evidence" value="ECO:0007669"/>
    <property type="project" value="UniProtKB-KW"/>
</dbReference>
<dbReference type="InterPro" id="IPR008508">
    <property type="entry name" value="Bax1"/>
</dbReference>
<dbReference type="AlphaFoldDB" id="A0A7J2U3T1"/>
<reference evidence="2" key="1">
    <citation type="journal article" date="2020" name="mSystems">
        <title>Genome- and Community-Level Interaction Insights into Carbon Utilization and Element Cycling Functions of Hydrothermarchaeota in Hydrothermal Sediment.</title>
        <authorList>
            <person name="Zhou Z."/>
            <person name="Liu Y."/>
            <person name="Xu W."/>
            <person name="Pan J."/>
            <person name="Luo Z.H."/>
            <person name="Li M."/>
        </authorList>
    </citation>
    <scope>NUCLEOTIDE SEQUENCE [LARGE SCALE GENOMIC DNA]</scope>
    <source>
        <strain evidence="2">SpSt-125</strain>
    </source>
</reference>